<evidence type="ECO:0000259" key="7">
    <source>
        <dbReference type="PROSITE" id="PS51032"/>
    </source>
</evidence>
<comment type="subcellular location">
    <subcellularLocation>
        <location evidence="1">Nucleus</location>
    </subcellularLocation>
</comment>
<keyword evidence="3" id="KW-0238">DNA-binding</keyword>
<evidence type="ECO:0000256" key="2">
    <source>
        <dbReference type="ARBA" id="ARBA00023015"/>
    </source>
</evidence>
<evidence type="ECO:0000256" key="5">
    <source>
        <dbReference type="ARBA" id="ARBA00023242"/>
    </source>
</evidence>
<dbReference type="eggNOG" id="ENOG502R4C0">
    <property type="taxonomic scope" value="Eukaryota"/>
</dbReference>
<dbReference type="CDD" id="cd00018">
    <property type="entry name" value="AP2"/>
    <property type="match status" value="1"/>
</dbReference>
<sequence length="202" mass="21964">MCKDKSALLLEAISSGAAERKARARRQKLSSWTGVRFRHWGKWAAEIRVPRTREKLWIGTFESARQAALAYDAAVFCFYGERAPKARKPNFPAMPRPEVDEGSRLHLSVAEVKVIAERHARDVDALLPPMADPDSAAATDDDLVMAPPPVAVAVDAPSDGAGGPDLDQMLSAFDIDAFGAELDSMTFLVSDDEYYAAEPACA</sequence>
<evidence type="ECO:0000313" key="8">
    <source>
        <dbReference type="EMBL" id="AIB05173.1"/>
    </source>
</evidence>
<dbReference type="Gene3D" id="3.30.730.10">
    <property type="entry name" value="AP2/ERF domain"/>
    <property type="match status" value="1"/>
</dbReference>
<dbReference type="STRING" id="4577.A0A060D6E2"/>
<accession>A0A060D6E2</accession>
<comment type="similarity">
    <text evidence="6">Belongs to the AP2/ERF transcription factor family. ERF subfamily.</text>
</comment>
<keyword evidence="4" id="KW-0804">Transcription</keyword>
<dbReference type="InterPro" id="IPR016177">
    <property type="entry name" value="DNA-bd_dom_sf"/>
</dbReference>
<dbReference type="FunCoup" id="A0A060D6E2">
    <property type="interactions" value="22"/>
</dbReference>
<gene>
    <name evidence="8" type="primary">EREB108</name>
    <name evidence="9" type="ORF">ZEAMMB73_Zm00001d031499</name>
</gene>
<evidence type="ECO:0000313" key="10">
    <source>
        <dbReference type="EnsemblPlants" id="Zm00001eb035470_P001"/>
    </source>
</evidence>
<reference evidence="10" key="4">
    <citation type="submission" date="2021-05" db="UniProtKB">
        <authorList>
            <consortium name="EnsemblPlants"/>
        </authorList>
    </citation>
    <scope>IDENTIFICATION</scope>
    <source>
        <strain evidence="10">cv. B73</strain>
    </source>
</reference>
<dbReference type="InterPro" id="IPR001471">
    <property type="entry name" value="AP2/ERF_dom"/>
</dbReference>
<name>A0A060D6E2_MAIZE</name>
<dbReference type="PaxDb" id="4577-GRMZM2G480434_P01"/>
<dbReference type="EnsemblPlants" id="Zm00001eb035470_T001">
    <property type="protein sequence ID" value="Zm00001eb035470_P001"/>
    <property type="gene ID" value="Zm00001eb035470"/>
</dbReference>
<proteinExistence type="inferred from homology"/>
<dbReference type="PRINTS" id="PR00367">
    <property type="entry name" value="ETHRSPELEMNT"/>
</dbReference>
<evidence type="ECO:0000313" key="9">
    <source>
        <dbReference type="EMBL" id="ONM02983.1"/>
    </source>
</evidence>
<dbReference type="SMART" id="SM00380">
    <property type="entry name" value="AP2"/>
    <property type="match status" value="1"/>
</dbReference>
<dbReference type="GO" id="GO:0005634">
    <property type="term" value="C:nucleus"/>
    <property type="evidence" value="ECO:0000318"/>
    <property type="project" value="GO_Central"/>
</dbReference>
<dbReference type="GO" id="GO:0000976">
    <property type="term" value="F:transcription cis-regulatory region binding"/>
    <property type="evidence" value="ECO:0000318"/>
    <property type="project" value="GO_Central"/>
</dbReference>
<dbReference type="EMBL" id="KJ727682">
    <property type="protein sequence ID" value="AIB05173.1"/>
    <property type="molecule type" value="Genomic_DNA"/>
</dbReference>
<keyword evidence="11" id="KW-1185">Reference proteome</keyword>
<dbReference type="EMBL" id="CM007647">
    <property type="protein sequence ID" value="ONM02983.1"/>
    <property type="molecule type" value="Genomic_DNA"/>
</dbReference>
<keyword evidence="5" id="KW-0539">Nucleus</keyword>
<dbReference type="SUPFAM" id="SSF54171">
    <property type="entry name" value="DNA-binding domain"/>
    <property type="match status" value="1"/>
</dbReference>
<keyword evidence="2" id="KW-0805">Transcription regulation</keyword>
<reference evidence="8" key="1">
    <citation type="submission" date="2014-04" db="EMBL/GenBank/DDBJ databases">
        <title>The Maize TFome - Development of a transcription factor open reading frame collection for functional genomics.</title>
        <authorList>
            <person name="Burdo B."/>
            <person name="Gray J."/>
            <person name="Goetting-Minesky M.P."/>
            <person name="Wittler B."/>
            <person name="Hunt M."/>
            <person name="Li T."/>
            <person name="Velliquette D."/>
            <person name="Thomas J."/>
            <person name="Gentzel I."/>
            <person name="Dos Santos Brito M."/>
            <person name="Mejia-Guerra M.K."/>
            <person name="Connolly L.N."/>
            <person name="Qaisi D."/>
            <person name="Li W."/>
            <person name="Casas M.I."/>
            <person name="Doseff A.I."/>
            <person name="Grotewold E."/>
        </authorList>
    </citation>
    <scope>NUCLEOTIDE SEQUENCE</scope>
</reference>
<evidence type="ECO:0000313" key="11">
    <source>
        <dbReference type="Proteomes" id="UP000007305"/>
    </source>
</evidence>
<dbReference type="Proteomes" id="UP000007305">
    <property type="component" value="Chromosome 1"/>
</dbReference>
<dbReference type="OMA" id="YYSSPPW"/>
<feature type="non-terminal residue" evidence="8">
    <location>
        <position position="202"/>
    </location>
</feature>
<reference evidence="9 11" key="2">
    <citation type="submission" date="2015-12" db="EMBL/GenBank/DDBJ databases">
        <title>Update maize B73 reference genome by single molecule sequencing technologies.</title>
        <authorList>
            <consortium name="Maize Genome Sequencing Project"/>
            <person name="Ware D."/>
        </authorList>
    </citation>
    <scope>NUCLEOTIDE SEQUENCE [LARGE SCALE GENOMIC DNA]</scope>
    <source>
        <strain evidence="11">cv. B73</strain>
        <tissue evidence="9">Seedling</tissue>
    </source>
</reference>
<dbReference type="AlphaFoldDB" id="A0A060D6E2"/>
<evidence type="ECO:0000256" key="6">
    <source>
        <dbReference type="ARBA" id="ARBA00024343"/>
    </source>
</evidence>
<evidence type="ECO:0000256" key="3">
    <source>
        <dbReference type="ARBA" id="ARBA00023125"/>
    </source>
</evidence>
<dbReference type="Pfam" id="PF00847">
    <property type="entry name" value="AP2"/>
    <property type="match status" value="1"/>
</dbReference>
<evidence type="ECO:0000256" key="4">
    <source>
        <dbReference type="ARBA" id="ARBA00023163"/>
    </source>
</evidence>
<feature type="domain" description="AP2/ERF" evidence="7">
    <location>
        <begin position="31"/>
        <end position="92"/>
    </location>
</feature>
<protein>
    <submittedName>
        <fullName evidence="8">AP2-EREBP transcription factor</fullName>
    </submittedName>
</protein>
<dbReference type="Gramene" id="Zm00001eb035470_T001">
    <property type="protein sequence ID" value="Zm00001eb035470_P001"/>
    <property type="gene ID" value="Zm00001eb035470"/>
</dbReference>
<dbReference type="HOGENOM" id="CLU_1226642_0_0_1"/>
<dbReference type="PANTHER" id="PTHR31241">
    <property type="entry name" value="DEHYDRATION-RESPONSIVE ELEMENT-BINDING PROTEIN 2C"/>
    <property type="match status" value="1"/>
</dbReference>
<evidence type="ECO:0000256" key="1">
    <source>
        <dbReference type="ARBA" id="ARBA00004123"/>
    </source>
</evidence>
<dbReference type="GO" id="GO:0006950">
    <property type="term" value="P:response to stress"/>
    <property type="evidence" value="ECO:0000318"/>
    <property type="project" value="GO_Central"/>
</dbReference>
<dbReference type="PROSITE" id="PS51032">
    <property type="entry name" value="AP2_ERF"/>
    <property type="match status" value="1"/>
</dbReference>
<reference evidence="10" key="3">
    <citation type="submission" date="2019-07" db="EMBL/GenBank/DDBJ databases">
        <authorList>
            <person name="Seetharam A."/>
            <person name="Woodhouse M."/>
            <person name="Cannon E."/>
        </authorList>
    </citation>
    <scope>NUCLEOTIDE SEQUENCE [LARGE SCALE GENOMIC DNA]</scope>
    <source>
        <strain evidence="10">cv. B73</strain>
    </source>
</reference>
<dbReference type="GO" id="GO:0045893">
    <property type="term" value="P:positive regulation of DNA-templated transcription"/>
    <property type="evidence" value="ECO:0000318"/>
    <property type="project" value="GO_Central"/>
</dbReference>
<dbReference type="GO" id="GO:0003700">
    <property type="term" value="F:DNA-binding transcription factor activity"/>
    <property type="evidence" value="ECO:0000318"/>
    <property type="project" value="GO_Central"/>
</dbReference>
<dbReference type="InterPro" id="IPR036955">
    <property type="entry name" value="AP2/ERF_dom_sf"/>
</dbReference>
<organism evidence="8">
    <name type="scientific">Zea mays</name>
    <name type="common">Maize</name>
    <dbReference type="NCBI Taxonomy" id="4577"/>
    <lineage>
        <taxon>Eukaryota</taxon>
        <taxon>Viridiplantae</taxon>
        <taxon>Streptophyta</taxon>
        <taxon>Embryophyta</taxon>
        <taxon>Tracheophyta</taxon>
        <taxon>Spermatophyta</taxon>
        <taxon>Magnoliopsida</taxon>
        <taxon>Liliopsida</taxon>
        <taxon>Poales</taxon>
        <taxon>Poaceae</taxon>
        <taxon>PACMAD clade</taxon>
        <taxon>Panicoideae</taxon>
        <taxon>Andropogonodae</taxon>
        <taxon>Andropogoneae</taxon>
        <taxon>Tripsacinae</taxon>
        <taxon>Zea</taxon>
    </lineage>
</organism>
<dbReference type="PANTHER" id="PTHR31241:SF65">
    <property type="entry name" value="AP2_ERF DOMAIN-CONTAINING PROTEIN"/>
    <property type="match status" value="1"/>
</dbReference>
<dbReference type="FunFam" id="3.30.730.10:FF:000010">
    <property type="entry name" value="AP2-EREBP transcription factor"/>
    <property type="match status" value="1"/>
</dbReference>